<dbReference type="AlphaFoldDB" id="H0UPA8"/>
<evidence type="ECO:0000256" key="3">
    <source>
        <dbReference type="ARBA" id="ARBA00022777"/>
    </source>
</evidence>
<feature type="binding site" evidence="5">
    <location>
        <position position="115"/>
    </location>
    <ligand>
        <name>ATP</name>
        <dbReference type="ChEBI" id="CHEBI:30616"/>
    </ligand>
</feature>
<evidence type="ECO:0000313" key="9">
    <source>
        <dbReference type="Proteomes" id="UP000005730"/>
    </source>
</evidence>
<keyword evidence="3 5" id="KW-0418">Kinase</keyword>
<dbReference type="Pfam" id="PF00217">
    <property type="entry name" value="ATP-gua_Ptrans"/>
    <property type="match status" value="1"/>
</dbReference>
<dbReference type="HOGENOM" id="CLU_066591_1_0_0"/>
<dbReference type="STRING" id="926567.TheveDRAFT_0352"/>
<dbReference type="Gene3D" id="3.30.590.10">
    <property type="entry name" value="Glutamine synthetase/guanido kinase, catalytic domain"/>
    <property type="match status" value="1"/>
</dbReference>
<feature type="domain" description="Phosphagen kinase C-terminal" evidence="7">
    <location>
        <begin position="15"/>
        <end position="243"/>
    </location>
</feature>
<dbReference type="PROSITE" id="PS00112">
    <property type="entry name" value="PHOSPHAGEN_KINASE"/>
    <property type="match status" value="1"/>
</dbReference>
<dbReference type="PANTHER" id="PTHR11547:SF38">
    <property type="entry name" value="ARGININE KINASE 1-RELATED"/>
    <property type="match status" value="1"/>
</dbReference>
<comment type="similarity">
    <text evidence="5 6">Belongs to the ATP:guanido phosphotransferase family.</text>
</comment>
<protein>
    <submittedName>
        <fullName evidence="8">Arginine kinase</fullName>
    </submittedName>
</protein>
<feature type="binding site" evidence="5">
    <location>
        <begin position="165"/>
        <end position="169"/>
    </location>
    <ligand>
        <name>ATP</name>
        <dbReference type="ChEBI" id="CHEBI:30616"/>
    </ligand>
</feature>
<sequence length="345" mass="38268">MSLEWLDPKGDLQDMVMSSRIRVARNLKDRPFPHFASPEDLEAVRERVLEILSGVEHLKDRRIYHIDSMDPLSRQVLVENRQMSRALAQGGPGRSILLDLKGILSVMINEEDHVRLQVLLGGLNLQEGWCVAKSLLDRMGEDNFAFHGDLGFLSSCPTNVGTGLRASVMVHLPALARLGRMEAVSNECQKLGLVVRGAFGEGTPSHGAIFQISNQVTLGPSEEELEEKTTGVVRRLCEEEKRAREVLREAAGENLEDGIFRAFGILTNARLLSFGETMELLSSVRLGGAMGMLPKMSGAFWNRLMLDVQPGRIQALAEGPLDRKGRRRLRAQLVRERLAGLESCP</sequence>
<evidence type="ECO:0000256" key="1">
    <source>
        <dbReference type="ARBA" id="ARBA00022679"/>
    </source>
</evidence>
<name>H0UPA8_9BACT</name>
<evidence type="ECO:0000313" key="8">
    <source>
        <dbReference type="EMBL" id="EHM09521.1"/>
    </source>
</evidence>
<comment type="caution">
    <text evidence="5">Lacks conserved residue(s) required for the propagation of feature annotation.</text>
</comment>
<organism evidence="8 9">
    <name type="scientific">Thermanaerovibrio velox DSM 12556</name>
    <dbReference type="NCBI Taxonomy" id="926567"/>
    <lineage>
        <taxon>Bacteria</taxon>
        <taxon>Thermotogati</taxon>
        <taxon>Synergistota</taxon>
        <taxon>Synergistia</taxon>
        <taxon>Synergistales</taxon>
        <taxon>Synergistaceae</taxon>
        <taxon>Thermanaerovibrio</taxon>
    </lineage>
</organism>
<feature type="binding site" evidence="5">
    <location>
        <begin position="18"/>
        <end position="22"/>
    </location>
    <ligand>
        <name>ATP</name>
        <dbReference type="ChEBI" id="CHEBI:30616"/>
    </ligand>
</feature>
<dbReference type="EMBL" id="CM001377">
    <property type="protein sequence ID" value="EHM09521.1"/>
    <property type="molecule type" value="Genomic_DNA"/>
</dbReference>
<dbReference type="InterPro" id="IPR022415">
    <property type="entry name" value="ATP-guanido_PTrfase_AS"/>
</dbReference>
<keyword evidence="4 5" id="KW-0067">ATP-binding</keyword>
<dbReference type="GO" id="GO:0005524">
    <property type="term" value="F:ATP binding"/>
    <property type="evidence" value="ECO:0007669"/>
    <property type="project" value="UniProtKB-UniRule"/>
</dbReference>
<dbReference type="GO" id="GO:0046314">
    <property type="term" value="P:phosphocreatine biosynthetic process"/>
    <property type="evidence" value="ECO:0007669"/>
    <property type="project" value="InterPro"/>
</dbReference>
<evidence type="ECO:0000256" key="5">
    <source>
        <dbReference type="PROSITE-ProRule" id="PRU00843"/>
    </source>
</evidence>
<evidence type="ECO:0000256" key="6">
    <source>
        <dbReference type="RuleBase" id="RU000505"/>
    </source>
</evidence>
<proteinExistence type="inferred from homology"/>
<dbReference type="InterPro" id="IPR023660">
    <property type="entry name" value="Arg_Kinase"/>
</dbReference>
<keyword evidence="1 5" id="KW-0808">Transferase</keyword>
<reference evidence="8 9" key="1">
    <citation type="submission" date="2011-10" db="EMBL/GenBank/DDBJ databases">
        <title>The Noncontiguous Finished genome of Thermanaerovibrio velox DSM 12556.</title>
        <authorList>
            <consortium name="US DOE Joint Genome Institute (JGI-PGF)"/>
            <person name="Lucas S."/>
            <person name="Copeland A."/>
            <person name="Lapidus A."/>
            <person name="Glavina del Rio T."/>
            <person name="Dalin E."/>
            <person name="Tice H."/>
            <person name="Bruce D."/>
            <person name="Goodwin L."/>
            <person name="Pitluck S."/>
            <person name="Peters L."/>
            <person name="Mikhailova N."/>
            <person name="Teshima H."/>
            <person name="Kyrpides N."/>
            <person name="Mavromatis K."/>
            <person name="Ivanova N."/>
            <person name="Markowitz V."/>
            <person name="Cheng J.-F."/>
            <person name="Hugenholtz P."/>
            <person name="Woyke T."/>
            <person name="Wu D."/>
            <person name="Spring S."/>
            <person name="Brambilla E.-M."/>
            <person name="Klenk H.-P."/>
            <person name="Eisen J.A."/>
        </authorList>
    </citation>
    <scope>NUCLEOTIDE SEQUENCE [LARGE SCALE GENOMIC DNA]</scope>
    <source>
        <strain evidence="8 9">DSM 12556</strain>
    </source>
</reference>
<dbReference type="PANTHER" id="PTHR11547">
    <property type="entry name" value="ARGININE OR CREATINE KINASE"/>
    <property type="match status" value="1"/>
</dbReference>
<feature type="binding site" evidence="5">
    <location>
        <begin position="196"/>
        <end position="201"/>
    </location>
    <ligand>
        <name>ATP</name>
        <dbReference type="ChEBI" id="CHEBI:30616"/>
    </ligand>
</feature>
<dbReference type="GO" id="GO:0005615">
    <property type="term" value="C:extracellular space"/>
    <property type="evidence" value="ECO:0007669"/>
    <property type="project" value="TreeGrafter"/>
</dbReference>
<accession>H0UPA8</accession>
<dbReference type="eggNOG" id="COG3869">
    <property type="taxonomic scope" value="Bacteria"/>
</dbReference>
<dbReference type="SUPFAM" id="SSF55931">
    <property type="entry name" value="Glutamine synthetase/guanido kinase"/>
    <property type="match status" value="1"/>
</dbReference>
<evidence type="ECO:0000256" key="2">
    <source>
        <dbReference type="ARBA" id="ARBA00022741"/>
    </source>
</evidence>
<dbReference type="Proteomes" id="UP000005730">
    <property type="component" value="Chromosome"/>
</dbReference>
<evidence type="ECO:0000259" key="7">
    <source>
        <dbReference type="PROSITE" id="PS51510"/>
    </source>
</evidence>
<keyword evidence="2 5" id="KW-0547">Nucleotide-binding</keyword>
<gene>
    <name evidence="8" type="ORF">TheveDRAFT_0352</name>
</gene>
<dbReference type="InterPro" id="IPR014746">
    <property type="entry name" value="Gln_synth/guanido_kin_cat_dom"/>
</dbReference>
<dbReference type="GO" id="GO:0004111">
    <property type="term" value="F:creatine kinase activity"/>
    <property type="evidence" value="ECO:0007669"/>
    <property type="project" value="InterPro"/>
</dbReference>
<evidence type="ECO:0000256" key="4">
    <source>
        <dbReference type="ARBA" id="ARBA00022840"/>
    </source>
</evidence>
<keyword evidence="9" id="KW-1185">Reference proteome</keyword>
<dbReference type="InterPro" id="IPR022414">
    <property type="entry name" value="ATP-guanido_PTrfase_cat"/>
</dbReference>
<dbReference type="CDD" id="cd07930">
    <property type="entry name" value="bacterial_phosphagen_kinase"/>
    <property type="match status" value="1"/>
</dbReference>
<dbReference type="PROSITE" id="PS51510">
    <property type="entry name" value="PHOSPHAGEN_KINASE_C"/>
    <property type="match status" value="1"/>
</dbReference>
<dbReference type="InterPro" id="IPR000749">
    <property type="entry name" value="ATP-guanido_PTrfase"/>
</dbReference>